<dbReference type="InterPro" id="IPR037518">
    <property type="entry name" value="MPN"/>
</dbReference>
<name>A0A4S5BNJ4_9BURK</name>
<organism evidence="8 9">
    <name type="scientific">Lampropedia aestuarii</name>
    <dbReference type="NCBI Taxonomy" id="2562762"/>
    <lineage>
        <taxon>Bacteria</taxon>
        <taxon>Pseudomonadati</taxon>
        <taxon>Pseudomonadota</taxon>
        <taxon>Betaproteobacteria</taxon>
        <taxon>Burkholderiales</taxon>
        <taxon>Comamonadaceae</taxon>
        <taxon>Lampropedia</taxon>
    </lineage>
</organism>
<evidence type="ECO:0000256" key="6">
    <source>
        <dbReference type="RuleBase" id="RU003797"/>
    </source>
</evidence>
<dbReference type="PROSITE" id="PS50249">
    <property type="entry name" value="MPN"/>
    <property type="match status" value="1"/>
</dbReference>
<dbReference type="GO" id="GO:0006508">
    <property type="term" value="P:proteolysis"/>
    <property type="evidence" value="ECO:0007669"/>
    <property type="project" value="UniProtKB-KW"/>
</dbReference>
<keyword evidence="1" id="KW-0645">Protease</keyword>
<dbReference type="EMBL" id="SSWX01000008">
    <property type="protein sequence ID" value="THJ34000.1"/>
    <property type="molecule type" value="Genomic_DNA"/>
</dbReference>
<dbReference type="GO" id="GO:0046872">
    <property type="term" value="F:metal ion binding"/>
    <property type="evidence" value="ECO:0007669"/>
    <property type="project" value="UniProtKB-KW"/>
</dbReference>
<dbReference type="Pfam" id="PF20582">
    <property type="entry name" value="UPF0758_N"/>
    <property type="match status" value="1"/>
</dbReference>
<dbReference type="InterPro" id="IPR025657">
    <property type="entry name" value="RadC_JAB"/>
</dbReference>
<dbReference type="GO" id="GO:0008237">
    <property type="term" value="F:metallopeptidase activity"/>
    <property type="evidence" value="ECO:0007669"/>
    <property type="project" value="UniProtKB-KW"/>
</dbReference>
<dbReference type="OrthoDB" id="9804482at2"/>
<keyword evidence="3" id="KW-0378">Hydrolase</keyword>
<comment type="caution">
    <text evidence="8">The sequence shown here is derived from an EMBL/GenBank/DDBJ whole genome shotgun (WGS) entry which is preliminary data.</text>
</comment>
<gene>
    <name evidence="8" type="ORF">E8K88_07855</name>
</gene>
<comment type="similarity">
    <text evidence="6">Belongs to the UPF0758 family.</text>
</comment>
<dbReference type="NCBIfam" id="TIGR00608">
    <property type="entry name" value="radc"/>
    <property type="match status" value="1"/>
</dbReference>
<evidence type="ECO:0000256" key="5">
    <source>
        <dbReference type="ARBA" id="ARBA00023049"/>
    </source>
</evidence>
<evidence type="ECO:0000256" key="3">
    <source>
        <dbReference type="ARBA" id="ARBA00022801"/>
    </source>
</evidence>
<evidence type="ECO:0000259" key="7">
    <source>
        <dbReference type="PROSITE" id="PS50249"/>
    </source>
</evidence>
<dbReference type="NCBIfam" id="NF000642">
    <property type="entry name" value="PRK00024.1"/>
    <property type="match status" value="1"/>
</dbReference>
<dbReference type="Pfam" id="PF04002">
    <property type="entry name" value="RadC"/>
    <property type="match status" value="1"/>
</dbReference>
<dbReference type="AlphaFoldDB" id="A0A4S5BNJ4"/>
<accession>A0A4S5BNJ4</accession>
<protein>
    <submittedName>
        <fullName evidence="8">JAB domain-containing protein</fullName>
    </submittedName>
</protein>
<evidence type="ECO:0000313" key="9">
    <source>
        <dbReference type="Proteomes" id="UP000306236"/>
    </source>
</evidence>
<dbReference type="PANTHER" id="PTHR30471">
    <property type="entry name" value="DNA REPAIR PROTEIN RADC"/>
    <property type="match status" value="1"/>
</dbReference>
<keyword evidence="5" id="KW-0482">Metalloprotease</keyword>
<keyword evidence="9" id="KW-1185">Reference proteome</keyword>
<keyword evidence="4" id="KW-0862">Zinc</keyword>
<dbReference type="RefSeq" id="WP_136406109.1">
    <property type="nucleotide sequence ID" value="NZ_JARXRQ010000014.1"/>
</dbReference>
<feature type="domain" description="MPN" evidence="7">
    <location>
        <begin position="126"/>
        <end position="248"/>
    </location>
</feature>
<dbReference type="InterPro" id="IPR020891">
    <property type="entry name" value="UPF0758_CS"/>
</dbReference>
<dbReference type="PANTHER" id="PTHR30471:SF3">
    <property type="entry name" value="UPF0758 PROTEIN YEES-RELATED"/>
    <property type="match status" value="1"/>
</dbReference>
<dbReference type="SUPFAM" id="SSF102712">
    <property type="entry name" value="JAB1/MPN domain"/>
    <property type="match status" value="1"/>
</dbReference>
<sequence>MSFKDLPADARPREKLLNRGAAALSDTELLAIVLRTGTAGRSVMHLAADLLALPKNGRAAERKPSESVPVGEGTVQGFGGLAGLLRASSADLSQIKGLGPAKRAELLAIMELAKRALAQQLMQPQAMQSPALVRQYIQAQLGHKRHEVFAVLLLDSQLRMIAFEELFRGTLSQTSVYPREIALRVLQLHAHSVILAHNHPSGMLEPSNADLALTRHVQQVLALLDVQVLDHVIVAQGGSVSLSERGLM</sequence>
<evidence type="ECO:0000256" key="4">
    <source>
        <dbReference type="ARBA" id="ARBA00022833"/>
    </source>
</evidence>
<dbReference type="InterPro" id="IPR046778">
    <property type="entry name" value="UPF0758_N"/>
</dbReference>
<proteinExistence type="inferred from homology"/>
<dbReference type="Proteomes" id="UP000306236">
    <property type="component" value="Unassembled WGS sequence"/>
</dbReference>
<reference evidence="8 9" key="1">
    <citation type="submission" date="2019-04" db="EMBL/GenBank/DDBJ databases">
        <title>Lampropedia sp YIM MLB12 draf genome.</title>
        <authorList>
            <person name="Wang Y.-X."/>
        </authorList>
    </citation>
    <scope>NUCLEOTIDE SEQUENCE [LARGE SCALE GENOMIC DNA]</scope>
    <source>
        <strain evidence="8 9">YIM MLB12</strain>
    </source>
</reference>
<evidence type="ECO:0000256" key="2">
    <source>
        <dbReference type="ARBA" id="ARBA00022723"/>
    </source>
</evidence>
<dbReference type="Gene3D" id="3.40.140.10">
    <property type="entry name" value="Cytidine Deaminase, domain 2"/>
    <property type="match status" value="1"/>
</dbReference>
<dbReference type="CDD" id="cd08071">
    <property type="entry name" value="MPN_DUF2466"/>
    <property type="match status" value="1"/>
</dbReference>
<dbReference type="InterPro" id="IPR001405">
    <property type="entry name" value="UPF0758"/>
</dbReference>
<keyword evidence="2" id="KW-0479">Metal-binding</keyword>
<evidence type="ECO:0000313" key="8">
    <source>
        <dbReference type="EMBL" id="THJ34000.1"/>
    </source>
</evidence>
<evidence type="ECO:0000256" key="1">
    <source>
        <dbReference type="ARBA" id="ARBA00022670"/>
    </source>
</evidence>
<dbReference type="PROSITE" id="PS01302">
    <property type="entry name" value="UPF0758"/>
    <property type="match status" value="1"/>
</dbReference>